<evidence type="ECO:0000313" key="2">
    <source>
        <dbReference type="EMBL" id="ABE53291.1"/>
    </source>
</evidence>
<reference evidence="3" key="1">
    <citation type="journal article" date="2009" name="ISME J.">
        <title>The genome sequence of the psychrophilic archaeon, Methanococcoides burtonii: the role of genome evolution in cold adaptation.</title>
        <authorList>
            <person name="Allen M.A."/>
            <person name="Lauro F.M."/>
            <person name="Williams T.J."/>
            <person name="Burg D."/>
            <person name="Siddiqui K.S."/>
            <person name="De Francisci D."/>
            <person name="Chong K.W."/>
            <person name="Pilak O."/>
            <person name="Chew H.H."/>
            <person name="De Maere M.Z."/>
            <person name="Ting L."/>
            <person name="Katrib M."/>
            <person name="Ng C."/>
            <person name="Sowers K.R."/>
            <person name="Galperin M.Y."/>
            <person name="Anderson I.J."/>
            <person name="Ivanova N."/>
            <person name="Dalin E."/>
            <person name="Martinez M."/>
            <person name="Lapidus A."/>
            <person name="Hauser L."/>
            <person name="Land M."/>
            <person name="Thomas T."/>
            <person name="Cavicchioli R."/>
        </authorList>
    </citation>
    <scope>NUCLEOTIDE SEQUENCE [LARGE SCALE GENOMIC DNA]</scope>
    <source>
        <strain evidence="3">DSM 6242 / NBRC 107633 / OCM 468 / ACE-M</strain>
    </source>
</reference>
<dbReference type="EMBL" id="CP000300">
    <property type="protein sequence ID" value="ABE53291.1"/>
    <property type="molecule type" value="Genomic_DNA"/>
</dbReference>
<evidence type="ECO:0000256" key="1">
    <source>
        <dbReference type="SAM" id="Phobius"/>
    </source>
</evidence>
<sequence length="94" mass="10777">MIPTPTCIHEVSPFHPRSIRPQPFGIIALIWCGIVSVPEPGFSPDTLHRCSCIWMMGRLSSGQIPGNRPSSLRFIIEWVVYIVAYDYLYFLFYS</sequence>
<keyword evidence="1" id="KW-1133">Transmembrane helix</keyword>
<keyword evidence="3" id="KW-1185">Reference proteome</keyword>
<accession>Q12TD5</accession>
<organism evidence="2 3">
    <name type="scientific">Methanococcoides burtonii (strain DSM 6242 / NBRC 107633 / OCM 468 / ACE-M)</name>
    <dbReference type="NCBI Taxonomy" id="259564"/>
    <lineage>
        <taxon>Archaea</taxon>
        <taxon>Methanobacteriati</taxon>
        <taxon>Methanobacteriota</taxon>
        <taxon>Stenosarchaea group</taxon>
        <taxon>Methanomicrobia</taxon>
        <taxon>Methanosarcinales</taxon>
        <taxon>Methanosarcinaceae</taxon>
        <taxon>Methanococcoides</taxon>
    </lineage>
</organism>
<gene>
    <name evidence="2" type="ordered locus">Mbur_2440</name>
</gene>
<keyword evidence="1" id="KW-0472">Membrane</keyword>
<evidence type="ECO:0000313" key="3">
    <source>
        <dbReference type="Proteomes" id="UP000001979"/>
    </source>
</evidence>
<dbReference type="STRING" id="259564.Mbur_2440"/>
<dbReference type="HOGENOM" id="CLU_2379387_0_0_2"/>
<dbReference type="KEGG" id="mbu:Mbur_2440"/>
<keyword evidence="1" id="KW-0812">Transmembrane</keyword>
<protein>
    <submittedName>
        <fullName evidence="2">Uncharacterized protein</fullName>
    </submittedName>
</protein>
<dbReference type="Proteomes" id="UP000001979">
    <property type="component" value="Chromosome"/>
</dbReference>
<feature type="transmembrane region" description="Helical" evidence="1">
    <location>
        <begin position="74"/>
        <end position="92"/>
    </location>
</feature>
<name>Q12TD5_METBU</name>
<proteinExistence type="predicted"/>
<dbReference type="AlphaFoldDB" id="Q12TD5"/>